<dbReference type="Gramene" id="mRNA:HanXRQr2_Chr10g0441721">
    <property type="protein sequence ID" value="mRNA:HanXRQr2_Chr10g0441721"/>
    <property type="gene ID" value="HanXRQr2_Chr10g0441721"/>
</dbReference>
<feature type="compositionally biased region" description="Basic and acidic residues" evidence="1">
    <location>
        <begin position="386"/>
        <end position="397"/>
    </location>
</feature>
<dbReference type="Proteomes" id="UP000215914">
    <property type="component" value="Unassembled WGS sequence"/>
</dbReference>
<gene>
    <name evidence="2" type="ORF">HanXRQr2_Chr10g0441721</name>
</gene>
<evidence type="ECO:0000256" key="1">
    <source>
        <dbReference type="SAM" id="MobiDB-lite"/>
    </source>
</evidence>
<comment type="caution">
    <text evidence="2">The sequence shown here is derived from an EMBL/GenBank/DDBJ whole genome shotgun (WGS) entry which is preliminary data.</text>
</comment>
<sequence>MTFRGKEDIVTETIQTPFSETWYQDLKDVPSIELLEKALVAAGMSLYWWMEREDKPVYMEGEKIVSLYVVAYKREHEKMATVPKRAYEELWYLQIVKNFVLPRDEDLSAQPPTGAGELTNIGIGPEKKKRAPAVNITLKNTDAAKAQLSKVKNVKGEKKGMRHSSDSWCDYVVVYDSLEGLAPVVVKKLKAEPRDTADIPASNPEDLIDLELSPEPLVKTKRGKRKPVEIKAEAQPAKKIPRRKISKRGNLDAFITKPPLEKSASAARAEQSFVVNEDLLPSPPPAPISEHLEGSKAIEDEEEKIVEANNPEVEKSVEVESEKVVDPKTTDVDATHPKSPEVVARDPEKRKLVPEDPVITIPASATTPTLVNVIRSPSGDQGLTAHSEENSPIRPEETPGDYY</sequence>
<reference evidence="2" key="2">
    <citation type="submission" date="2020-06" db="EMBL/GenBank/DDBJ databases">
        <title>Helianthus annuus Genome sequencing and assembly Release 2.</title>
        <authorList>
            <person name="Gouzy J."/>
            <person name="Langlade N."/>
            <person name="Munos S."/>
        </authorList>
    </citation>
    <scope>NUCLEOTIDE SEQUENCE</scope>
    <source>
        <tissue evidence="2">Leaves</tissue>
    </source>
</reference>
<organism evidence="2 3">
    <name type="scientific">Helianthus annuus</name>
    <name type="common">Common sunflower</name>
    <dbReference type="NCBI Taxonomy" id="4232"/>
    <lineage>
        <taxon>Eukaryota</taxon>
        <taxon>Viridiplantae</taxon>
        <taxon>Streptophyta</taxon>
        <taxon>Embryophyta</taxon>
        <taxon>Tracheophyta</taxon>
        <taxon>Spermatophyta</taxon>
        <taxon>Magnoliopsida</taxon>
        <taxon>eudicotyledons</taxon>
        <taxon>Gunneridae</taxon>
        <taxon>Pentapetalae</taxon>
        <taxon>asterids</taxon>
        <taxon>campanulids</taxon>
        <taxon>Asterales</taxon>
        <taxon>Asteraceae</taxon>
        <taxon>Asteroideae</taxon>
        <taxon>Heliantheae alliance</taxon>
        <taxon>Heliantheae</taxon>
        <taxon>Helianthus</taxon>
    </lineage>
</organism>
<feature type="compositionally biased region" description="Basic and acidic residues" evidence="1">
    <location>
        <begin position="312"/>
        <end position="351"/>
    </location>
</feature>
<dbReference type="AlphaFoldDB" id="A0A9K3HXH4"/>
<feature type="region of interest" description="Disordered" evidence="1">
    <location>
        <begin position="276"/>
        <end position="351"/>
    </location>
</feature>
<evidence type="ECO:0000313" key="3">
    <source>
        <dbReference type="Proteomes" id="UP000215914"/>
    </source>
</evidence>
<protein>
    <submittedName>
        <fullName evidence="2">Uncharacterized protein</fullName>
    </submittedName>
</protein>
<name>A0A9K3HXH4_HELAN</name>
<accession>A0A9K3HXH4</accession>
<feature type="region of interest" description="Disordered" evidence="1">
    <location>
        <begin position="374"/>
        <end position="403"/>
    </location>
</feature>
<reference evidence="2" key="1">
    <citation type="journal article" date="2017" name="Nature">
        <title>The sunflower genome provides insights into oil metabolism, flowering and Asterid evolution.</title>
        <authorList>
            <person name="Badouin H."/>
            <person name="Gouzy J."/>
            <person name="Grassa C.J."/>
            <person name="Murat F."/>
            <person name="Staton S.E."/>
            <person name="Cottret L."/>
            <person name="Lelandais-Briere C."/>
            <person name="Owens G.L."/>
            <person name="Carrere S."/>
            <person name="Mayjonade B."/>
            <person name="Legrand L."/>
            <person name="Gill N."/>
            <person name="Kane N.C."/>
            <person name="Bowers J.E."/>
            <person name="Hubner S."/>
            <person name="Bellec A."/>
            <person name="Berard A."/>
            <person name="Berges H."/>
            <person name="Blanchet N."/>
            <person name="Boniface M.C."/>
            <person name="Brunel D."/>
            <person name="Catrice O."/>
            <person name="Chaidir N."/>
            <person name="Claudel C."/>
            <person name="Donnadieu C."/>
            <person name="Faraut T."/>
            <person name="Fievet G."/>
            <person name="Helmstetter N."/>
            <person name="King M."/>
            <person name="Knapp S.J."/>
            <person name="Lai Z."/>
            <person name="Le Paslier M.C."/>
            <person name="Lippi Y."/>
            <person name="Lorenzon L."/>
            <person name="Mandel J.R."/>
            <person name="Marage G."/>
            <person name="Marchand G."/>
            <person name="Marquand E."/>
            <person name="Bret-Mestries E."/>
            <person name="Morien E."/>
            <person name="Nambeesan S."/>
            <person name="Nguyen T."/>
            <person name="Pegot-Espagnet P."/>
            <person name="Pouilly N."/>
            <person name="Raftis F."/>
            <person name="Sallet E."/>
            <person name="Schiex T."/>
            <person name="Thomas J."/>
            <person name="Vandecasteele C."/>
            <person name="Vares D."/>
            <person name="Vear F."/>
            <person name="Vautrin S."/>
            <person name="Crespi M."/>
            <person name="Mangin B."/>
            <person name="Burke J.M."/>
            <person name="Salse J."/>
            <person name="Munos S."/>
            <person name="Vincourt P."/>
            <person name="Rieseberg L.H."/>
            <person name="Langlade N.B."/>
        </authorList>
    </citation>
    <scope>NUCLEOTIDE SEQUENCE</scope>
    <source>
        <tissue evidence="2">Leaves</tissue>
    </source>
</reference>
<evidence type="ECO:0000313" key="2">
    <source>
        <dbReference type="EMBL" id="KAF5786504.1"/>
    </source>
</evidence>
<proteinExistence type="predicted"/>
<keyword evidence="3" id="KW-1185">Reference proteome</keyword>
<dbReference type="EMBL" id="MNCJ02000325">
    <property type="protein sequence ID" value="KAF5786504.1"/>
    <property type="molecule type" value="Genomic_DNA"/>
</dbReference>